<keyword evidence="6" id="KW-1185">Reference proteome</keyword>
<dbReference type="InterPro" id="IPR020583">
    <property type="entry name" value="Inositol_monoP_metal-BS"/>
</dbReference>
<reference evidence="6" key="1">
    <citation type="journal article" date="2019" name="Int. J. Syst. Evol. Microbiol.">
        <title>The Global Catalogue of Microorganisms (GCM) 10K type strain sequencing project: providing services to taxonomists for standard genome sequencing and annotation.</title>
        <authorList>
            <consortium name="The Broad Institute Genomics Platform"/>
            <consortium name="The Broad Institute Genome Sequencing Center for Infectious Disease"/>
            <person name="Wu L."/>
            <person name="Ma J."/>
        </authorList>
    </citation>
    <scope>NUCLEOTIDE SEQUENCE [LARGE SCALE GENOMIC DNA]</scope>
    <source>
        <strain evidence="6">JCM 17687</strain>
    </source>
</reference>
<dbReference type="PANTHER" id="PTHR20854">
    <property type="entry name" value="INOSITOL MONOPHOSPHATASE"/>
    <property type="match status" value="1"/>
</dbReference>
<feature type="region of interest" description="Disordered" evidence="4">
    <location>
        <begin position="153"/>
        <end position="181"/>
    </location>
</feature>
<accession>A0ABP9J2J4</accession>
<dbReference type="Pfam" id="PF00459">
    <property type="entry name" value="Inositol_P"/>
    <property type="match status" value="1"/>
</dbReference>
<evidence type="ECO:0000313" key="5">
    <source>
        <dbReference type="EMBL" id="GAA5018298.1"/>
    </source>
</evidence>
<dbReference type="PROSITE" id="PS00629">
    <property type="entry name" value="IMP_1"/>
    <property type="match status" value="1"/>
</dbReference>
<dbReference type="RefSeq" id="WP_345505850.1">
    <property type="nucleotide sequence ID" value="NZ_BAABIW010000006.1"/>
</dbReference>
<dbReference type="CDD" id="cd01637">
    <property type="entry name" value="IMPase_like"/>
    <property type="match status" value="1"/>
</dbReference>
<dbReference type="PRINTS" id="PR00377">
    <property type="entry name" value="IMPHPHTASES"/>
</dbReference>
<evidence type="ECO:0000256" key="4">
    <source>
        <dbReference type="SAM" id="MobiDB-lite"/>
    </source>
</evidence>
<evidence type="ECO:0000256" key="3">
    <source>
        <dbReference type="ARBA" id="ARBA00022842"/>
    </source>
</evidence>
<dbReference type="Gene3D" id="3.30.540.10">
    <property type="entry name" value="Fructose-1,6-Bisphosphatase, subunit A, domain 1"/>
    <property type="match status" value="1"/>
</dbReference>
<keyword evidence="2" id="KW-0378">Hydrolase</keyword>
<dbReference type="EMBL" id="BAABIW010000006">
    <property type="protein sequence ID" value="GAA5018298.1"/>
    <property type="molecule type" value="Genomic_DNA"/>
</dbReference>
<feature type="compositionally biased region" description="Low complexity" evidence="4">
    <location>
        <begin position="153"/>
        <end position="167"/>
    </location>
</feature>
<organism evidence="5 6">
    <name type="scientific">Terrabacter aeriphilus</name>
    <dbReference type="NCBI Taxonomy" id="515662"/>
    <lineage>
        <taxon>Bacteria</taxon>
        <taxon>Bacillati</taxon>
        <taxon>Actinomycetota</taxon>
        <taxon>Actinomycetes</taxon>
        <taxon>Micrococcales</taxon>
        <taxon>Intrasporangiaceae</taxon>
        <taxon>Terrabacter</taxon>
    </lineage>
</organism>
<dbReference type="Proteomes" id="UP001500427">
    <property type="component" value="Unassembled WGS sequence"/>
</dbReference>
<keyword evidence="3" id="KW-0460">Magnesium</keyword>
<sequence>MQTDEVLGLLKDVADEVINPRFRALADGEIHEKRPGDLVTDADREAEVLITAALLAAYPDAVVLGEETFAGDPSLMGRYAVAEHAFTVDPVDGTKNFVHGSKDHAVMVAETVGGEAVRAWIWQPQHELGYVAERGGGTWRHDAAGTHRLEVPAAGSADGSADGSAEGSGDDGPRGGLSDGLRGRTSRRAWIGRALEGFEPLTLTWVSCGIDYPKLVEGEADYVLYGSAAPWDHVPGSLLLAEAGGLLGTTAGEVYSPRDTAPPGLIAAGSEAAYRAVCRALAASDLG</sequence>
<name>A0ABP9J2J4_9MICO</name>
<protein>
    <submittedName>
        <fullName evidence="5">Inositol monophosphatase</fullName>
    </submittedName>
</protein>
<dbReference type="InterPro" id="IPR000760">
    <property type="entry name" value="Inositol_monophosphatase-like"/>
</dbReference>
<comment type="caution">
    <text evidence="5">The sequence shown here is derived from an EMBL/GenBank/DDBJ whole genome shotgun (WGS) entry which is preliminary data.</text>
</comment>
<dbReference type="Gene3D" id="3.40.190.80">
    <property type="match status" value="1"/>
</dbReference>
<dbReference type="PANTHER" id="PTHR20854:SF4">
    <property type="entry name" value="INOSITOL-1-MONOPHOSPHATASE-RELATED"/>
    <property type="match status" value="1"/>
</dbReference>
<evidence type="ECO:0000313" key="6">
    <source>
        <dbReference type="Proteomes" id="UP001500427"/>
    </source>
</evidence>
<keyword evidence="1" id="KW-0479">Metal-binding</keyword>
<gene>
    <name evidence="5" type="ORF">GCM10023258_05020</name>
</gene>
<evidence type="ECO:0000256" key="2">
    <source>
        <dbReference type="ARBA" id="ARBA00022801"/>
    </source>
</evidence>
<evidence type="ECO:0000256" key="1">
    <source>
        <dbReference type="ARBA" id="ARBA00022723"/>
    </source>
</evidence>
<dbReference type="SUPFAM" id="SSF56655">
    <property type="entry name" value="Carbohydrate phosphatase"/>
    <property type="match status" value="1"/>
</dbReference>
<proteinExistence type="predicted"/>